<proteinExistence type="predicted"/>
<keyword evidence="6" id="KW-1185">Reference proteome</keyword>
<evidence type="ECO:0000256" key="2">
    <source>
        <dbReference type="ARBA" id="ARBA00022737"/>
    </source>
</evidence>
<dbReference type="AlphaFoldDB" id="A0A5N4EFB0"/>
<name>A0A5N4EFB0_CAMDR</name>
<dbReference type="Pfam" id="PF16184">
    <property type="entry name" value="Cadherin_3"/>
    <property type="match status" value="2"/>
</dbReference>
<dbReference type="SUPFAM" id="SSF57184">
    <property type="entry name" value="Growth factor receptor domain"/>
    <property type="match status" value="1"/>
</dbReference>
<keyword evidence="3" id="KW-0325">Glycoprotein</keyword>
<organism evidence="5 6">
    <name type="scientific">Camelus dromedarius</name>
    <name type="common">Dromedary</name>
    <name type="synonym">Arabian camel</name>
    <dbReference type="NCBI Taxonomy" id="9838"/>
    <lineage>
        <taxon>Eukaryota</taxon>
        <taxon>Metazoa</taxon>
        <taxon>Chordata</taxon>
        <taxon>Craniata</taxon>
        <taxon>Vertebrata</taxon>
        <taxon>Euteleostomi</taxon>
        <taxon>Mammalia</taxon>
        <taxon>Eutheria</taxon>
        <taxon>Laurasiatheria</taxon>
        <taxon>Artiodactyla</taxon>
        <taxon>Tylopoda</taxon>
        <taxon>Camelidae</taxon>
        <taxon>Camelus</taxon>
    </lineage>
</organism>
<accession>A0A5N4EFB0</accession>
<dbReference type="PANTHER" id="PTHR45739:SF1">
    <property type="entry name" value="EXTRACELLULAR MATRIX ORGANIZING PROTEIN FRAS1"/>
    <property type="match status" value="1"/>
</dbReference>
<feature type="repeat" description="CSPG" evidence="4">
    <location>
        <begin position="194"/>
        <end position="285"/>
    </location>
</feature>
<evidence type="ECO:0000256" key="1">
    <source>
        <dbReference type="ARBA" id="ARBA00022729"/>
    </source>
</evidence>
<dbReference type="InterPro" id="IPR051561">
    <property type="entry name" value="FRAS1_ECM"/>
</dbReference>
<dbReference type="GO" id="GO:0009653">
    <property type="term" value="P:anatomical structure morphogenesis"/>
    <property type="evidence" value="ECO:0007669"/>
    <property type="project" value="TreeGrafter"/>
</dbReference>
<dbReference type="PANTHER" id="PTHR45739">
    <property type="entry name" value="MATRIX PROTEIN, PUTATIVE-RELATED"/>
    <property type="match status" value="1"/>
</dbReference>
<evidence type="ECO:0000256" key="3">
    <source>
        <dbReference type="ARBA" id="ARBA00023180"/>
    </source>
</evidence>
<dbReference type="Proteomes" id="UP000299084">
    <property type="component" value="Unassembled WGS sequence"/>
</dbReference>
<dbReference type="InterPro" id="IPR006212">
    <property type="entry name" value="Furin_repeat"/>
</dbReference>
<keyword evidence="1" id="KW-0732">Signal</keyword>
<evidence type="ECO:0000256" key="4">
    <source>
        <dbReference type="PROSITE-ProRule" id="PRU01201"/>
    </source>
</evidence>
<feature type="repeat" description="CSPG" evidence="4">
    <location>
        <begin position="79"/>
        <end position="174"/>
    </location>
</feature>
<dbReference type="Gene3D" id="2.10.220.10">
    <property type="entry name" value="Hormone Receptor, Insulin-like Growth Factor Receptor 1, Chain A, domain 2"/>
    <property type="match status" value="1"/>
</dbReference>
<sequence>MDGYVLQDGACVEQCSPAFYRDRGLCKSCARHCLQCQGPHECTRCEEPFLLSEAQCVQDCGKGYFADHANGKCTGKIHTPSLHVNGSLTLAIGSMKPLDFFLLNVQDKDGRVEDLLFHVVSTPTSGQLVLSRNGKEVQLDKAAHFSWKDVKEKKVRFVHSKEKPRKGYFSLKISDQQFFSEPQLIHIQAFSTQAPYVLRNEALHISRGERGTITTQLLDIRDDDNPQDVVVQVLDPPVHGQLLQTLQSPAAPIYQFQLDELSRGLLLYAHDGSDSPSDVAVLQASDGHSFQNILFHMKTVPKVGVIPRATMCLHLHVKFC</sequence>
<dbReference type="InterPro" id="IPR009030">
    <property type="entry name" value="Growth_fac_rcpt_cys_sf"/>
</dbReference>
<protein>
    <submittedName>
        <fullName evidence="5">Extracellular matrix protein FRAS1</fullName>
    </submittedName>
</protein>
<dbReference type="EMBL" id="JWIN03000002">
    <property type="protein sequence ID" value="KAB1282020.1"/>
    <property type="molecule type" value="Genomic_DNA"/>
</dbReference>
<comment type="caution">
    <text evidence="5">The sequence shown here is derived from an EMBL/GenBank/DDBJ whole genome shotgun (WGS) entry which is preliminary data.</text>
</comment>
<dbReference type="CDD" id="cd00064">
    <property type="entry name" value="FU"/>
    <property type="match status" value="1"/>
</dbReference>
<reference evidence="5 6" key="1">
    <citation type="journal article" date="2019" name="Mol. Ecol. Resour.">
        <title>Improving Illumina assemblies with Hi-C and long reads: an example with the North African dromedary.</title>
        <authorList>
            <person name="Elbers J.P."/>
            <person name="Rogers M.F."/>
            <person name="Perelman P.L."/>
            <person name="Proskuryakova A.A."/>
            <person name="Serdyukova N.A."/>
            <person name="Johnson W.E."/>
            <person name="Horin P."/>
            <person name="Corander J."/>
            <person name="Murphy D."/>
            <person name="Burger P.A."/>
        </authorList>
    </citation>
    <scope>NUCLEOTIDE SEQUENCE [LARGE SCALE GENOMIC DNA]</scope>
    <source>
        <strain evidence="5">Drom800</strain>
        <tissue evidence="5">Blood</tissue>
    </source>
</reference>
<gene>
    <name evidence="5" type="ORF">Cadr_000001934</name>
</gene>
<dbReference type="SMART" id="SM00261">
    <property type="entry name" value="FU"/>
    <property type="match status" value="1"/>
</dbReference>
<dbReference type="InterPro" id="IPR039005">
    <property type="entry name" value="CSPG_rpt"/>
</dbReference>
<evidence type="ECO:0000313" key="5">
    <source>
        <dbReference type="EMBL" id="KAB1282020.1"/>
    </source>
</evidence>
<keyword evidence="2" id="KW-0677">Repeat</keyword>
<dbReference type="PROSITE" id="PS51854">
    <property type="entry name" value="CSPG"/>
    <property type="match status" value="2"/>
</dbReference>
<evidence type="ECO:0000313" key="6">
    <source>
        <dbReference type="Proteomes" id="UP000299084"/>
    </source>
</evidence>